<gene>
    <name evidence="1" type="ORF">ELQ35_19030</name>
</gene>
<name>A0A3S0VJ43_9BACI</name>
<dbReference type="Proteomes" id="UP000267430">
    <property type="component" value="Unassembled WGS sequence"/>
</dbReference>
<dbReference type="AlphaFoldDB" id="A0A3S0VJ43"/>
<dbReference type="EMBL" id="RYZZ01000037">
    <property type="protein sequence ID" value="RUQ25911.1"/>
    <property type="molecule type" value="Genomic_DNA"/>
</dbReference>
<accession>A0A3S0VJ43</accession>
<organism evidence="1 2">
    <name type="scientific">Peribacillus cavernae</name>
    <dbReference type="NCBI Taxonomy" id="1674310"/>
    <lineage>
        <taxon>Bacteria</taxon>
        <taxon>Bacillati</taxon>
        <taxon>Bacillota</taxon>
        <taxon>Bacilli</taxon>
        <taxon>Bacillales</taxon>
        <taxon>Bacillaceae</taxon>
        <taxon>Peribacillus</taxon>
    </lineage>
</organism>
<protein>
    <submittedName>
        <fullName evidence="1">Uncharacterized protein</fullName>
    </submittedName>
</protein>
<proteinExistence type="predicted"/>
<sequence length="116" mass="13734">MKSKLNIFPLFFLGMILVLVSSIEASTLQEDTEPYVIGQVKTLEIESTIAEPKKQKDLSEENLKFQLDQRLIKQENVDGYHVETYREYEIYKDRKGDVKEVVPTSNYEYIRYKIYE</sequence>
<dbReference type="RefSeq" id="WP_126866765.1">
    <property type="nucleotide sequence ID" value="NZ_JAUSTX010000010.1"/>
</dbReference>
<reference evidence="1 2" key="1">
    <citation type="submission" date="2018-12" db="EMBL/GenBank/DDBJ databases">
        <title>Bacillus chawlae sp. nov., Bacillus glennii sp. nov., and Bacillus saganii sp. nov. Isolated from the Vehicle Assembly Building at Kennedy Space Center where the Viking Spacecraft were Assembled.</title>
        <authorList>
            <person name="Seuylemezian A."/>
            <person name="Vaishampayan P."/>
        </authorList>
    </citation>
    <scope>NUCLEOTIDE SEQUENCE [LARGE SCALE GENOMIC DNA]</scope>
    <source>
        <strain evidence="1 2">L5</strain>
    </source>
</reference>
<evidence type="ECO:0000313" key="2">
    <source>
        <dbReference type="Proteomes" id="UP000267430"/>
    </source>
</evidence>
<dbReference type="OrthoDB" id="2655258at2"/>
<comment type="caution">
    <text evidence="1">The sequence shown here is derived from an EMBL/GenBank/DDBJ whole genome shotgun (WGS) entry which is preliminary data.</text>
</comment>
<keyword evidence="2" id="KW-1185">Reference proteome</keyword>
<evidence type="ECO:0000313" key="1">
    <source>
        <dbReference type="EMBL" id="RUQ25911.1"/>
    </source>
</evidence>